<dbReference type="SMART" id="SM00422">
    <property type="entry name" value="HTH_MERR"/>
    <property type="match status" value="1"/>
</dbReference>
<dbReference type="PANTHER" id="PTHR30204">
    <property type="entry name" value="REDOX-CYCLING DRUG-SENSING TRANSCRIPTIONAL ACTIVATOR SOXR"/>
    <property type="match status" value="1"/>
</dbReference>
<sequence length="236" mass="25901">MTLPDDRIGIGALIARLEGDFPDLTISKVRFLESEGLVTPARTASGYRKYSADDVDRLRYVLTAQRDRFWPLKVIRERLDALDRGLDVADDGAVVAPTHDQPAGGRLGPRDRGRPLRLTAIELQHAADIDTGTFRELIAYGLLPKSRDHFDAADLEVARACGALVDAGIDVRHLRPFKSAAERELGLAEHVLGQQALRGRGADAAGLDDERVQRQVVEDCLELHVALVRRGLDDGT</sequence>
<dbReference type="Proteomes" id="UP000593998">
    <property type="component" value="Chromosome"/>
</dbReference>
<keyword evidence="1" id="KW-0238">DNA-binding</keyword>
<dbReference type="InterPro" id="IPR000551">
    <property type="entry name" value="MerR-type_HTH_dom"/>
</dbReference>
<dbReference type="InterPro" id="IPR047057">
    <property type="entry name" value="MerR_fam"/>
</dbReference>
<dbReference type="InterPro" id="IPR009061">
    <property type="entry name" value="DNA-bd_dom_put_sf"/>
</dbReference>
<dbReference type="EMBL" id="CP062789">
    <property type="protein sequence ID" value="QOK24579.1"/>
    <property type="molecule type" value="Genomic_DNA"/>
</dbReference>
<dbReference type="PANTHER" id="PTHR30204:SF89">
    <property type="entry name" value="HTH MERR-TYPE DOMAIN-CONTAINING PROTEIN"/>
    <property type="match status" value="1"/>
</dbReference>
<dbReference type="PROSITE" id="PS50937">
    <property type="entry name" value="HTH_MERR_2"/>
    <property type="match status" value="1"/>
</dbReference>
<protein>
    <submittedName>
        <fullName evidence="3">MerR family transcriptional regulator</fullName>
    </submittedName>
</protein>
<reference evidence="3 4" key="1">
    <citation type="submission" date="2020-10" db="EMBL/GenBank/DDBJ databases">
        <title>Janibacter indicus TT2 genome sequence.</title>
        <authorList>
            <person name="Lee K."/>
            <person name="Ganzorig M."/>
        </authorList>
    </citation>
    <scope>NUCLEOTIDE SEQUENCE [LARGE SCALE GENOMIC DNA]</scope>
    <source>
        <strain evidence="3 4">TT2</strain>
    </source>
</reference>
<evidence type="ECO:0000313" key="4">
    <source>
        <dbReference type="Proteomes" id="UP000593998"/>
    </source>
</evidence>
<name>A0A7L9J5K3_9MICO</name>
<evidence type="ECO:0000313" key="3">
    <source>
        <dbReference type="EMBL" id="QOK24579.1"/>
    </source>
</evidence>
<dbReference type="Gene3D" id="1.10.1660.10">
    <property type="match status" value="1"/>
</dbReference>
<organism evidence="3 4">
    <name type="scientific">Janibacter indicus</name>
    <dbReference type="NCBI Taxonomy" id="857417"/>
    <lineage>
        <taxon>Bacteria</taxon>
        <taxon>Bacillati</taxon>
        <taxon>Actinomycetota</taxon>
        <taxon>Actinomycetes</taxon>
        <taxon>Micrococcales</taxon>
        <taxon>Intrasporangiaceae</taxon>
        <taxon>Janibacter</taxon>
    </lineage>
</organism>
<accession>A0A7L9J5K3</accession>
<evidence type="ECO:0000256" key="1">
    <source>
        <dbReference type="ARBA" id="ARBA00023125"/>
    </source>
</evidence>
<dbReference type="GO" id="GO:0003677">
    <property type="term" value="F:DNA binding"/>
    <property type="evidence" value="ECO:0007669"/>
    <property type="project" value="UniProtKB-KW"/>
</dbReference>
<dbReference type="AlphaFoldDB" id="A0A7L9J5K3"/>
<dbReference type="GO" id="GO:0003700">
    <property type="term" value="F:DNA-binding transcription factor activity"/>
    <property type="evidence" value="ECO:0007669"/>
    <property type="project" value="InterPro"/>
</dbReference>
<dbReference type="SUPFAM" id="SSF46955">
    <property type="entry name" value="Putative DNA-binding domain"/>
    <property type="match status" value="1"/>
</dbReference>
<feature type="domain" description="HTH merR-type" evidence="2">
    <location>
        <begin position="29"/>
        <end position="81"/>
    </location>
</feature>
<proteinExistence type="predicted"/>
<dbReference type="Pfam" id="PF13411">
    <property type="entry name" value="MerR_1"/>
    <property type="match status" value="1"/>
</dbReference>
<evidence type="ECO:0000259" key="2">
    <source>
        <dbReference type="PROSITE" id="PS50937"/>
    </source>
</evidence>
<gene>
    <name evidence="3" type="ORF">IGS73_08545</name>
</gene>
<dbReference type="CDD" id="cd00592">
    <property type="entry name" value="HTH_MerR-like"/>
    <property type="match status" value="1"/>
</dbReference>